<evidence type="ECO:0000313" key="2">
    <source>
        <dbReference type="Proteomes" id="UP001220256"/>
    </source>
</evidence>
<name>A0ABQ8W7A9_PENCH</name>
<organism evidence="1 2">
    <name type="scientific">Penicillium chrysogenum</name>
    <name type="common">Penicillium notatum</name>
    <dbReference type="NCBI Taxonomy" id="5076"/>
    <lineage>
        <taxon>Eukaryota</taxon>
        <taxon>Fungi</taxon>
        <taxon>Dikarya</taxon>
        <taxon>Ascomycota</taxon>
        <taxon>Pezizomycotina</taxon>
        <taxon>Eurotiomycetes</taxon>
        <taxon>Eurotiomycetidae</taxon>
        <taxon>Eurotiales</taxon>
        <taxon>Aspergillaceae</taxon>
        <taxon>Penicillium</taxon>
        <taxon>Penicillium chrysogenum species complex</taxon>
    </lineage>
</organism>
<evidence type="ECO:0000313" key="1">
    <source>
        <dbReference type="EMBL" id="KAJ5259835.1"/>
    </source>
</evidence>
<proteinExistence type="predicted"/>
<protein>
    <submittedName>
        <fullName evidence="1">Lipoxygenase</fullName>
    </submittedName>
</protein>
<comment type="caution">
    <text evidence="1">The sequence shown here is derived from an EMBL/GenBank/DDBJ whole genome shotgun (WGS) entry which is preliminary data.</text>
</comment>
<gene>
    <name evidence="1" type="ORF">N7505_009216</name>
</gene>
<reference evidence="1 2" key="1">
    <citation type="journal article" date="2023" name="IMA Fungus">
        <title>Comparative genomic study of the Penicillium genus elucidates a diverse pangenome and 15 lateral gene transfer events.</title>
        <authorList>
            <person name="Petersen C."/>
            <person name="Sorensen T."/>
            <person name="Nielsen M.R."/>
            <person name="Sondergaard T.E."/>
            <person name="Sorensen J.L."/>
            <person name="Fitzpatrick D.A."/>
            <person name="Frisvad J.C."/>
            <person name="Nielsen K.L."/>
        </authorList>
    </citation>
    <scope>NUCLEOTIDE SEQUENCE [LARGE SCALE GENOMIC DNA]</scope>
    <source>
        <strain evidence="1 2">IBT 3361</strain>
    </source>
</reference>
<dbReference type="EMBL" id="JAPVEB010000008">
    <property type="protein sequence ID" value="KAJ5259835.1"/>
    <property type="molecule type" value="Genomic_DNA"/>
</dbReference>
<keyword evidence="2" id="KW-1185">Reference proteome</keyword>
<dbReference type="Proteomes" id="UP001220256">
    <property type="component" value="Unassembled WGS sequence"/>
</dbReference>
<sequence>MHCFYSLEQFYRRLDHTWKVGGNPRVLLGYALYSIFAIGSIRPKVTRTLSDRTLPEDLTTLAGWTPEGNYRRTQLALTKVYDLIEQRYMSFMDVAGVGPFLPISVTREERKNFVFTKREDNGISTHLNLNVNQNSPEKEVAAADMAPHKSGNFNEKIIGVWPGSLNHLEYLMGPRLQDSKFTYRTTNGFTNVGKGISLLEKQKGRSP</sequence>
<accession>A0ABQ8W7A9</accession>